<dbReference type="Gene3D" id="3.40.50.700">
    <property type="entry name" value="NADH:ubiquinone oxidoreductase-like, 20kDa subunit"/>
    <property type="match status" value="1"/>
</dbReference>
<dbReference type="PANTHER" id="PTHR30013:SF7">
    <property type="entry name" value="HYDROGENASE-2 SMALL CHAIN"/>
    <property type="match status" value="1"/>
</dbReference>
<dbReference type="GO" id="GO:0009375">
    <property type="term" value="C:ferredoxin hydrogenase complex"/>
    <property type="evidence" value="ECO:0007669"/>
    <property type="project" value="InterPro"/>
</dbReference>
<dbReference type="GO" id="GO:0051536">
    <property type="term" value="F:iron-sulfur cluster binding"/>
    <property type="evidence" value="ECO:0007669"/>
    <property type="project" value="InterPro"/>
</dbReference>
<sequence>MDVTRRDLLQQGLGSITVLGFSLLKIPGLQQVCEAATAEKIAEIPVVWMAAGSCSGCSISLLNCASPNIQEVLLEKVVPGMHLSLGFHATVMASAGEMAMEALNKLVAKNKGKYILVVDGAIATKDDGLYCVIGEVQGKPITAYEHVRDLGREAMAVLSVGACAAFGGIPAADPNPTGAVSVGEVF</sequence>
<dbReference type="SUPFAM" id="SSF56770">
    <property type="entry name" value="HydA/Nqo6-like"/>
    <property type="match status" value="1"/>
</dbReference>
<evidence type="ECO:0000259" key="2">
    <source>
        <dbReference type="Pfam" id="PF01058"/>
    </source>
</evidence>
<dbReference type="EMBL" id="BARS01045340">
    <property type="protein sequence ID" value="GAG31590.1"/>
    <property type="molecule type" value="Genomic_DNA"/>
</dbReference>
<evidence type="ECO:0000313" key="3">
    <source>
        <dbReference type="EMBL" id="GAG31590.1"/>
    </source>
</evidence>
<evidence type="ECO:0000256" key="1">
    <source>
        <dbReference type="ARBA" id="ARBA00023002"/>
    </source>
</evidence>
<reference evidence="3" key="1">
    <citation type="journal article" date="2014" name="Front. Microbiol.">
        <title>High frequency of phylogenetically diverse reductive dehalogenase-homologous genes in deep subseafloor sedimentary metagenomes.</title>
        <authorList>
            <person name="Kawai M."/>
            <person name="Futagami T."/>
            <person name="Toyoda A."/>
            <person name="Takaki Y."/>
            <person name="Nishi S."/>
            <person name="Hori S."/>
            <person name="Arai W."/>
            <person name="Tsubouchi T."/>
            <person name="Morono Y."/>
            <person name="Uchiyama I."/>
            <person name="Ito T."/>
            <person name="Fujiyama A."/>
            <person name="Inagaki F."/>
            <person name="Takami H."/>
        </authorList>
    </citation>
    <scope>NUCLEOTIDE SEQUENCE</scope>
    <source>
        <strain evidence="3">Expedition CK06-06</strain>
    </source>
</reference>
<dbReference type="GO" id="GO:0008901">
    <property type="term" value="F:ferredoxin hydrogenase activity"/>
    <property type="evidence" value="ECO:0007669"/>
    <property type="project" value="InterPro"/>
</dbReference>
<comment type="caution">
    <text evidence="3">The sequence shown here is derived from an EMBL/GenBank/DDBJ whole genome shotgun (WGS) entry which is preliminary data.</text>
</comment>
<feature type="domain" description="NADH:ubiquinone oxidoreductase-like 20kDa subunit" evidence="2">
    <location>
        <begin position="54"/>
        <end position="179"/>
    </location>
</feature>
<dbReference type="PANTHER" id="PTHR30013">
    <property type="entry name" value="NIFE / NIFESE HYDROGENASE SMALL SUBUNIT FAMILY MEMBER"/>
    <property type="match status" value="1"/>
</dbReference>
<name>X0WLR7_9ZZZZ</name>
<gene>
    <name evidence="3" type="ORF">S01H1_68371</name>
</gene>
<proteinExistence type="predicted"/>
<dbReference type="InterPro" id="IPR001821">
    <property type="entry name" value="NiFe_hydrogenase_ssu"/>
</dbReference>
<protein>
    <recommendedName>
        <fullName evidence="2">NADH:ubiquinone oxidoreductase-like 20kDa subunit domain-containing protein</fullName>
    </recommendedName>
</protein>
<accession>X0WLR7</accession>
<dbReference type="GO" id="GO:0016020">
    <property type="term" value="C:membrane"/>
    <property type="evidence" value="ECO:0007669"/>
    <property type="project" value="TreeGrafter"/>
</dbReference>
<organism evidence="3">
    <name type="scientific">marine sediment metagenome</name>
    <dbReference type="NCBI Taxonomy" id="412755"/>
    <lineage>
        <taxon>unclassified sequences</taxon>
        <taxon>metagenomes</taxon>
        <taxon>ecological metagenomes</taxon>
    </lineage>
</organism>
<dbReference type="InterPro" id="IPR006137">
    <property type="entry name" value="NADH_UbQ_OxRdtase-like_20kDa"/>
</dbReference>
<dbReference type="Pfam" id="PF01058">
    <property type="entry name" value="Oxidored_q6"/>
    <property type="match status" value="1"/>
</dbReference>
<dbReference type="GO" id="GO:0009055">
    <property type="term" value="F:electron transfer activity"/>
    <property type="evidence" value="ECO:0007669"/>
    <property type="project" value="TreeGrafter"/>
</dbReference>
<feature type="non-terminal residue" evidence="3">
    <location>
        <position position="186"/>
    </location>
</feature>
<dbReference type="GO" id="GO:0009061">
    <property type="term" value="P:anaerobic respiration"/>
    <property type="evidence" value="ECO:0007669"/>
    <property type="project" value="TreeGrafter"/>
</dbReference>
<keyword evidence="1" id="KW-0560">Oxidoreductase</keyword>
<dbReference type="GO" id="GO:0044569">
    <property type="term" value="C:[Ni-Fe] hydrogenase complex"/>
    <property type="evidence" value="ECO:0007669"/>
    <property type="project" value="TreeGrafter"/>
</dbReference>
<dbReference type="InterPro" id="IPR037024">
    <property type="entry name" value="NiFe_Hase_small_N_sf"/>
</dbReference>
<dbReference type="AlphaFoldDB" id="X0WLR7"/>